<reference evidence="3 4" key="1">
    <citation type="submission" date="2019-07" db="EMBL/GenBank/DDBJ databases">
        <authorList>
            <person name="Kim J."/>
        </authorList>
    </citation>
    <scope>NUCLEOTIDE SEQUENCE [LARGE SCALE GENOMIC DNA]</scope>
    <source>
        <strain evidence="3 4">G13</strain>
    </source>
</reference>
<keyword evidence="1" id="KW-0732">Signal</keyword>
<protein>
    <recommendedName>
        <fullName evidence="2">Copper amine oxidase-like N-terminal domain-containing protein</fullName>
    </recommendedName>
</protein>
<evidence type="ECO:0000313" key="3">
    <source>
        <dbReference type="EMBL" id="TVX96680.1"/>
    </source>
</evidence>
<dbReference type="Proteomes" id="UP000316330">
    <property type="component" value="Unassembled WGS sequence"/>
</dbReference>
<feature type="domain" description="Copper amine oxidase-like N-terminal" evidence="2">
    <location>
        <begin position="58"/>
        <end position="106"/>
    </location>
</feature>
<proteinExistence type="predicted"/>
<feature type="signal peptide" evidence="1">
    <location>
        <begin position="1"/>
        <end position="24"/>
    </location>
</feature>
<dbReference type="OrthoDB" id="337615at2"/>
<dbReference type="InterPro" id="IPR012854">
    <property type="entry name" value="Cu_amine_oxidase-like_N"/>
</dbReference>
<evidence type="ECO:0000259" key="2">
    <source>
        <dbReference type="Pfam" id="PF07833"/>
    </source>
</evidence>
<feature type="chain" id="PRO_5022007149" description="Copper amine oxidase-like N-terminal domain-containing protein" evidence="1">
    <location>
        <begin position="25"/>
        <end position="223"/>
    </location>
</feature>
<gene>
    <name evidence="3" type="ORF">FPZ45_20580</name>
</gene>
<accession>A0A559J9W1</accession>
<evidence type="ECO:0000256" key="1">
    <source>
        <dbReference type="SAM" id="SignalP"/>
    </source>
</evidence>
<name>A0A559J9W1_9BACL</name>
<dbReference type="Pfam" id="PF07833">
    <property type="entry name" value="Cu_amine_oxidN1"/>
    <property type="match status" value="1"/>
</dbReference>
<evidence type="ECO:0000313" key="4">
    <source>
        <dbReference type="Proteomes" id="UP000316330"/>
    </source>
</evidence>
<organism evidence="3 4">
    <name type="scientific">Cohnella terricola</name>
    <dbReference type="NCBI Taxonomy" id="1289167"/>
    <lineage>
        <taxon>Bacteria</taxon>
        <taxon>Bacillati</taxon>
        <taxon>Bacillota</taxon>
        <taxon>Bacilli</taxon>
        <taxon>Bacillales</taxon>
        <taxon>Paenibacillaceae</taxon>
        <taxon>Cohnella</taxon>
    </lineage>
</organism>
<dbReference type="AlphaFoldDB" id="A0A559J9W1"/>
<sequence length="223" mass="23849">MKKKITATVIGLSLFASMGAGVYAGSNLQEIKAYLNSGLHFKANGSPVQLVDANGSPVLPITYNGSTYLPVRAIADALKVAVDYDSKTGMIQLGEKSEGVAIAAGFDSMYHTKDPAKTSYNGKDYKDVYFDNESGGRSSSFILHPKKKFQKLYLQVAATGKDIENLVVKDSDTSTELKQQAISIADGLATIEVDIGGVDTLFIHTELESGGGLFVPLTTSYYK</sequence>
<comment type="caution">
    <text evidence="3">The sequence shown here is derived from an EMBL/GenBank/DDBJ whole genome shotgun (WGS) entry which is preliminary data.</text>
</comment>
<keyword evidence="4" id="KW-1185">Reference proteome</keyword>
<dbReference type="EMBL" id="VNJJ01000015">
    <property type="protein sequence ID" value="TVX96680.1"/>
    <property type="molecule type" value="Genomic_DNA"/>
</dbReference>
<dbReference type="InterPro" id="IPR036582">
    <property type="entry name" value="Mao_N_sf"/>
</dbReference>
<dbReference type="SUPFAM" id="SSF55383">
    <property type="entry name" value="Copper amine oxidase, domain N"/>
    <property type="match status" value="1"/>
</dbReference>